<organism evidence="4 5">
    <name type="scientific">Parasphingorhabdus flavimaris</name>
    <dbReference type="NCBI Taxonomy" id="266812"/>
    <lineage>
        <taxon>Bacteria</taxon>
        <taxon>Pseudomonadati</taxon>
        <taxon>Pseudomonadota</taxon>
        <taxon>Alphaproteobacteria</taxon>
        <taxon>Sphingomonadales</taxon>
        <taxon>Sphingomonadaceae</taxon>
        <taxon>Parasphingorhabdus</taxon>
    </lineage>
</organism>
<protein>
    <submittedName>
        <fullName evidence="4">ANTAR domain-containing protein</fullName>
    </submittedName>
</protein>
<dbReference type="PIRSF" id="PIRSF036382">
    <property type="entry name" value="RR_antiterm"/>
    <property type="match status" value="1"/>
</dbReference>
<feature type="modified residue" description="4-aspartylphosphate" evidence="1">
    <location>
        <position position="52"/>
    </location>
</feature>
<dbReference type="SUPFAM" id="SSF52172">
    <property type="entry name" value="CheY-like"/>
    <property type="match status" value="1"/>
</dbReference>
<dbReference type="RefSeq" id="WP_176280218.1">
    <property type="nucleotide sequence ID" value="NZ_JABWMH010000003.1"/>
</dbReference>
<evidence type="ECO:0000256" key="1">
    <source>
        <dbReference type="PROSITE-ProRule" id="PRU00169"/>
    </source>
</evidence>
<dbReference type="PANTHER" id="PTHR43367">
    <property type="match status" value="1"/>
</dbReference>
<feature type="domain" description="Response regulatory" evidence="2">
    <location>
        <begin position="2"/>
        <end position="116"/>
    </location>
</feature>
<dbReference type="InterPro" id="IPR011006">
    <property type="entry name" value="CheY-like_superfamily"/>
</dbReference>
<dbReference type="Pfam" id="PF03861">
    <property type="entry name" value="ANTAR"/>
    <property type="match status" value="1"/>
</dbReference>
<dbReference type="SMART" id="SM01012">
    <property type="entry name" value="ANTAR"/>
    <property type="match status" value="1"/>
</dbReference>
<dbReference type="PANTHER" id="PTHR43367:SF1">
    <property type="entry name" value="TWO-COMPONENT RESPONSE REGULATOR-LIKE APRR6-RELATED"/>
    <property type="match status" value="1"/>
</dbReference>
<dbReference type="Gene3D" id="1.10.10.10">
    <property type="entry name" value="Winged helix-like DNA-binding domain superfamily/Winged helix DNA-binding domain"/>
    <property type="match status" value="1"/>
</dbReference>
<proteinExistence type="predicted"/>
<comment type="caution">
    <text evidence="4">The sequence shown here is derived from an EMBL/GenBank/DDBJ whole genome shotgun (WGS) entry which is preliminary data.</text>
</comment>
<dbReference type="EMBL" id="JABWMH010000003">
    <property type="protein sequence ID" value="NVD28633.1"/>
    <property type="molecule type" value="Genomic_DNA"/>
</dbReference>
<evidence type="ECO:0000259" key="3">
    <source>
        <dbReference type="PROSITE" id="PS50921"/>
    </source>
</evidence>
<sequence length="193" mass="21357">MRIAVIDENPVRAAIIEDGLAEVGERDVFVISERSGMARAIETIDPDVILIDLGNPSRDMLEEYFAVSRAVSRPIAMFVEQSDDDTIAAAIDAGVSAYIVDGLSQRRMKPILDLAVRRFQAFSRLQAELKEARDALSDRTIVDKAKKILIQKRKISEPEAHKLLRDHAMNSNKRMAEVAEAIVMAEQLLGGGL</sequence>
<dbReference type="PROSITE" id="PS50921">
    <property type="entry name" value="ANTAR"/>
    <property type="match status" value="1"/>
</dbReference>
<accession>A0ABX2N4W0</accession>
<reference evidence="4 5" key="1">
    <citation type="submission" date="2020-06" db="EMBL/GenBank/DDBJ databases">
        <authorList>
            <person name="Kim S.-J."/>
            <person name="Park S.-J."/>
        </authorList>
    </citation>
    <scope>NUCLEOTIDE SEQUENCE [LARGE SCALE GENOMIC DNA]</scope>
    <source>
        <strain evidence="4 5">SW-151</strain>
    </source>
</reference>
<feature type="domain" description="ANTAR" evidence="3">
    <location>
        <begin position="122"/>
        <end position="183"/>
    </location>
</feature>
<keyword evidence="5" id="KW-1185">Reference proteome</keyword>
<gene>
    <name evidence="4" type="ORF">HUO14_12100</name>
</gene>
<keyword evidence="1" id="KW-0597">Phosphoprotein</keyword>
<dbReference type="InterPro" id="IPR001789">
    <property type="entry name" value="Sig_transdc_resp-reg_receiver"/>
</dbReference>
<evidence type="ECO:0000313" key="4">
    <source>
        <dbReference type="EMBL" id="NVD28633.1"/>
    </source>
</evidence>
<dbReference type="InterPro" id="IPR036388">
    <property type="entry name" value="WH-like_DNA-bd_sf"/>
</dbReference>
<dbReference type="InterPro" id="IPR008327">
    <property type="entry name" value="Sig_transdc_resp-reg_antiterm"/>
</dbReference>
<evidence type="ECO:0000259" key="2">
    <source>
        <dbReference type="PROSITE" id="PS50110"/>
    </source>
</evidence>
<dbReference type="PROSITE" id="PS50110">
    <property type="entry name" value="RESPONSE_REGULATORY"/>
    <property type="match status" value="1"/>
</dbReference>
<dbReference type="Proteomes" id="UP000652427">
    <property type="component" value="Unassembled WGS sequence"/>
</dbReference>
<dbReference type="Gene3D" id="3.40.50.2300">
    <property type="match status" value="1"/>
</dbReference>
<name>A0ABX2N4W0_9SPHN</name>
<dbReference type="InterPro" id="IPR005561">
    <property type="entry name" value="ANTAR"/>
</dbReference>
<evidence type="ECO:0000313" key="5">
    <source>
        <dbReference type="Proteomes" id="UP000652427"/>
    </source>
</evidence>